<dbReference type="SUPFAM" id="SSF51735">
    <property type="entry name" value="NAD(P)-binding Rossmann-fold domains"/>
    <property type="match status" value="1"/>
</dbReference>
<dbReference type="Proteomes" id="UP000201613">
    <property type="component" value="Unassembled WGS sequence"/>
</dbReference>
<dbReference type="GO" id="GO:0008874">
    <property type="term" value="F:gluconate 5-dehydrogenase activity"/>
    <property type="evidence" value="ECO:0007669"/>
    <property type="project" value="UniProtKB-EC"/>
</dbReference>
<dbReference type="EC" id="1.1.1.69" evidence="3"/>
<dbReference type="InterPro" id="IPR057326">
    <property type="entry name" value="KR_dom"/>
</dbReference>
<dbReference type="InterPro" id="IPR036291">
    <property type="entry name" value="NAD(P)-bd_dom_sf"/>
</dbReference>
<dbReference type="Pfam" id="PF13561">
    <property type="entry name" value="adh_short_C2"/>
    <property type="match status" value="1"/>
</dbReference>
<reference evidence="4" key="1">
    <citation type="submission" date="2017-05" db="EMBL/GenBank/DDBJ databases">
        <authorList>
            <person name="Rodrigo-Torres L."/>
            <person name="Arahal R. D."/>
            <person name="Lucena T."/>
        </authorList>
    </citation>
    <scope>NUCLEOTIDE SEQUENCE [LARGE SCALE GENOMIC DNA]</scope>
    <source>
        <strain evidence="4">CECT 8899</strain>
    </source>
</reference>
<evidence type="ECO:0000313" key="3">
    <source>
        <dbReference type="EMBL" id="SMY08887.1"/>
    </source>
</evidence>
<feature type="domain" description="Ketoreductase" evidence="2">
    <location>
        <begin position="9"/>
        <end position="194"/>
    </location>
</feature>
<evidence type="ECO:0000256" key="1">
    <source>
        <dbReference type="ARBA" id="ARBA00006484"/>
    </source>
</evidence>
<dbReference type="Gene3D" id="3.40.50.720">
    <property type="entry name" value="NAD(P)-binding Rossmann-like Domain"/>
    <property type="match status" value="1"/>
</dbReference>
<dbReference type="SMART" id="SM00822">
    <property type="entry name" value="PKS_KR"/>
    <property type="match status" value="1"/>
</dbReference>
<keyword evidence="3" id="KW-0560">Oxidoreductase</keyword>
<dbReference type="PRINTS" id="PR00081">
    <property type="entry name" value="GDHRDH"/>
</dbReference>
<protein>
    <submittedName>
        <fullName evidence="3">Gluconate 5-dehydrogenase</fullName>
        <ecNumber evidence="3">1.1.1.69</ecNumber>
    </submittedName>
</protein>
<evidence type="ECO:0000313" key="4">
    <source>
        <dbReference type="Proteomes" id="UP000201613"/>
    </source>
</evidence>
<evidence type="ECO:0000259" key="2">
    <source>
        <dbReference type="SMART" id="SM00822"/>
    </source>
</evidence>
<dbReference type="EMBL" id="FXZK01000006">
    <property type="protein sequence ID" value="SMY08887.1"/>
    <property type="molecule type" value="Genomic_DNA"/>
</dbReference>
<keyword evidence="4" id="KW-1185">Reference proteome</keyword>
<accession>A0A238LGM4</accession>
<dbReference type="InterPro" id="IPR002347">
    <property type="entry name" value="SDR_fam"/>
</dbReference>
<comment type="similarity">
    <text evidence="1">Belongs to the short-chain dehydrogenases/reductases (SDR) family.</text>
</comment>
<dbReference type="AlphaFoldDB" id="A0A238LGM4"/>
<dbReference type="RefSeq" id="WP_093993080.1">
    <property type="nucleotide sequence ID" value="NZ_FXZK01000006.1"/>
</dbReference>
<dbReference type="PANTHER" id="PTHR42760">
    <property type="entry name" value="SHORT-CHAIN DEHYDROGENASES/REDUCTASES FAMILY MEMBER"/>
    <property type="match status" value="1"/>
</dbReference>
<sequence length="256" mass="26901">MSMFSMSGKTVLIVGGAGYLGLPVCEGLRAQGASLYIADHHSGRLADAKAVLEAQNGEGSVQTLPIDMGDEASILACIDQCPPLHGLVMATAGSSNTHFDQLTSEDYDRSNRINLTGTFVLARAAAKAMPDGGAMVFYSSMYGTVAPDPANYPGDMPPNPVDYGAGKAGISQMARYMAGHFGRRGIRVNAIAPGPFPPQAVRDAHPDFITNLTRDTMMGRMGKRHETAGAVVFLLSDASSYITGQVLGVDGGWTAW</sequence>
<proteinExistence type="inferred from homology"/>
<gene>
    <name evidence="3" type="primary">gno_4</name>
    <name evidence="3" type="ORF">LOM8899_03046</name>
</gene>
<name>A0A238LGM4_9RHOB</name>
<dbReference type="OrthoDB" id="9803333at2"/>
<organism evidence="3 4">
    <name type="scientific">Flavimaricola marinus</name>
    <dbReference type="NCBI Taxonomy" id="1819565"/>
    <lineage>
        <taxon>Bacteria</taxon>
        <taxon>Pseudomonadati</taxon>
        <taxon>Pseudomonadota</taxon>
        <taxon>Alphaproteobacteria</taxon>
        <taxon>Rhodobacterales</taxon>
        <taxon>Paracoccaceae</taxon>
        <taxon>Flavimaricola</taxon>
    </lineage>
</organism>